<evidence type="ECO:0000256" key="7">
    <source>
        <dbReference type="RuleBase" id="RU004473"/>
    </source>
</evidence>
<keyword evidence="6 7" id="KW-0456">Lyase</keyword>
<proteinExistence type="inferred from homology"/>
<dbReference type="InterPro" id="IPR036291">
    <property type="entry name" value="NAD(P)-bd_dom_sf"/>
</dbReference>
<evidence type="ECO:0000256" key="5">
    <source>
        <dbReference type="ARBA" id="ARBA00023027"/>
    </source>
</evidence>
<name>A0A1H9DYY4_9BACT</name>
<dbReference type="PANTHER" id="PTHR43000">
    <property type="entry name" value="DTDP-D-GLUCOSE 4,6-DEHYDRATASE-RELATED"/>
    <property type="match status" value="1"/>
</dbReference>
<evidence type="ECO:0000256" key="3">
    <source>
        <dbReference type="ARBA" id="ARBA00008178"/>
    </source>
</evidence>
<protein>
    <recommendedName>
        <fullName evidence="4 7">dTDP-glucose 4,6-dehydratase</fullName>
        <ecNumber evidence="4 7">4.2.1.46</ecNumber>
    </recommendedName>
</protein>
<keyword evidence="10" id="KW-1185">Reference proteome</keyword>
<feature type="domain" description="NAD(P)-binding" evidence="8">
    <location>
        <begin position="9"/>
        <end position="324"/>
    </location>
</feature>
<evidence type="ECO:0000256" key="2">
    <source>
        <dbReference type="ARBA" id="ARBA00001911"/>
    </source>
</evidence>
<keyword evidence="5" id="KW-0520">NAD</keyword>
<dbReference type="AlphaFoldDB" id="A0A1H9DYY4"/>
<dbReference type="STRING" id="478744.SAMN05444359_106167"/>
<organism evidence="9 10">
    <name type="scientific">Neolewinella agarilytica</name>
    <dbReference type="NCBI Taxonomy" id="478744"/>
    <lineage>
        <taxon>Bacteria</taxon>
        <taxon>Pseudomonadati</taxon>
        <taxon>Bacteroidota</taxon>
        <taxon>Saprospiria</taxon>
        <taxon>Saprospirales</taxon>
        <taxon>Lewinellaceae</taxon>
        <taxon>Neolewinella</taxon>
    </lineage>
</organism>
<evidence type="ECO:0000256" key="4">
    <source>
        <dbReference type="ARBA" id="ARBA00011990"/>
    </source>
</evidence>
<evidence type="ECO:0000313" key="9">
    <source>
        <dbReference type="EMBL" id="SEQ18113.1"/>
    </source>
</evidence>
<dbReference type="GO" id="GO:0008460">
    <property type="term" value="F:dTDP-glucose 4,6-dehydratase activity"/>
    <property type="evidence" value="ECO:0007669"/>
    <property type="project" value="UniProtKB-EC"/>
</dbReference>
<dbReference type="EMBL" id="FOFB01000006">
    <property type="protein sequence ID" value="SEQ18113.1"/>
    <property type="molecule type" value="Genomic_DNA"/>
</dbReference>
<dbReference type="InParanoid" id="A0A1H9DYY4"/>
<dbReference type="NCBIfam" id="TIGR01181">
    <property type="entry name" value="dTDP_gluc_dehyt"/>
    <property type="match status" value="1"/>
</dbReference>
<reference evidence="10" key="1">
    <citation type="submission" date="2016-10" db="EMBL/GenBank/DDBJ databases">
        <authorList>
            <person name="Varghese N."/>
            <person name="Submissions S."/>
        </authorList>
    </citation>
    <scope>NUCLEOTIDE SEQUENCE [LARGE SCALE GENOMIC DNA]</scope>
    <source>
        <strain evidence="10">DSM 24740</strain>
    </source>
</reference>
<dbReference type="CDD" id="cd05246">
    <property type="entry name" value="dTDP_GD_SDR_e"/>
    <property type="match status" value="1"/>
</dbReference>
<evidence type="ECO:0000256" key="1">
    <source>
        <dbReference type="ARBA" id="ARBA00001539"/>
    </source>
</evidence>
<evidence type="ECO:0000313" key="10">
    <source>
        <dbReference type="Proteomes" id="UP000199021"/>
    </source>
</evidence>
<gene>
    <name evidence="9" type="ORF">SAMN05444359_106167</name>
</gene>
<dbReference type="SUPFAM" id="SSF51735">
    <property type="entry name" value="NAD(P)-binding Rossmann-fold domains"/>
    <property type="match status" value="1"/>
</dbReference>
<accession>A0A1H9DYY4</accession>
<dbReference type="Gene3D" id="3.90.25.10">
    <property type="entry name" value="UDP-galactose 4-epimerase, domain 1"/>
    <property type="match status" value="1"/>
</dbReference>
<evidence type="ECO:0000259" key="8">
    <source>
        <dbReference type="Pfam" id="PF16363"/>
    </source>
</evidence>
<dbReference type="InterPro" id="IPR016040">
    <property type="entry name" value="NAD(P)-bd_dom"/>
</dbReference>
<comment type="catalytic activity">
    <reaction evidence="1 7">
        <text>dTDP-alpha-D-glucose = dTDP-4-dehydro-6-deoxy-alpha-D-glucose + H2O</text>
        <dbReference type="Rhea" id="RHEA:17221"/>
        <dbReference type="ChEBI" id="CHEBI:15377"/>
        <dbReference type="ChEBI" id="CHEBI:57477"/>
        <dbReference type="ChEBI" id="CHEBI:57649"/>
        <dbReference type="EC" id="4.2.1.46"/>
    </reaction>
</comment>
<dbReference type="FunCoup" id="A0A1H9DYY4">
    <property type="interactions" value="383"/>
</dbReference>
<comment type="similarity">
    <text evidence="3 7">Belongs to the NAD(P)-dependent epimerase/dehydratase family. dTDP-glucose dehydratase subfamily.</text>
</comment>
<dbReference type="GO" id="GO:0009225">
    <property type="term" value="P:nucleotide-sugar metabolic process"/>
    <property type="evidence" value="ECO:0007669"/>
    <property type="project" value="InterPro"/>
</dbReference>
<dbReference type="RefSeq" id="WP_175489279.1">
    <property type="nucleotide sequence ID" value="NZ_FOFB01000006.1"/>
</dbReference>
<dbReference type="Gene3D" id="3.40.50.720">
    <property type="entry name" value="NAD(P)-binding Rossmann-like Domain"/>
    <property type="match status" value="1"/>
</dbReference>
<comment type="cofactor">
    <cofactor evidence="2 7">
        <name>NAD(+)</name>
        <dbReference type="ChEBI" id="CHEBI:57540"/>
    </cofactor>
</comment>
<dbReference type="EC" id="4.2.1.46" evidence="4 7"/>
<dbReference type="InterPro" id="IPR005888">
    <property type="entry name" value="dTDP_Gluc_deHydtase"/>
</dbReference>
<dbReference type="FunFam" id="3.40.50.720:FF:000304">
    <property type="entry name" value="UDP-glucose 4,6-dehydratase"/>
    <property type="match status" value="1"/>
</dbReference>
<sequence length="353" mass="39943">MSAIEKSILVTGGAGFIGNHVVRRLVNNYPHYKIINLDALTYAGNLENVKDVADAPNYSFVRADITDLEAIRVVFATYAPDVVIHLAAESHVDRSIEDPLIFVKTNLLGTATMLQVAKESWKEDYAGKLFYHVSTDEVYGSLGETGFFVEETPYDPRSPYSASKAGSDHLVRAWGHTFGLPIVLSNCSNNYGPYQFPEKLLPLFINNIKQGKPLPVYGQGVNVRDWLYVEDHARAIDDIMHKGKQGETYNIGGHNEYRNIDLIRVLCKLMDKKLGREEGSSEKLITYVTDRAGHDMRYAIDATKLKEDLGWMPSLRFEEGLDKTIDWYLNNEEWMAGVTSGDYQKYYEKMYGK</sequence>
<evidence type="ECO:0000256" key="6">
    <source>
        <dbReference type="ARBA" id="ARBA00023239"/>
    </source>
</evidence>
<dbReference type="Pfam" id="PF16363">
    <property type="entry name" value="GDP_Man_Dehyd"/>
    <property type="match status" value="1"/>
</dbReference>
<dbReference type="Proteomes" id="UP000199021">
    <property type="component" value="Unassembled WGS sequence"/>
</dbReference>